<dbReference type="InterPro" id="IPR031361">
    <property type="entry name" value="Kre28"/>
</dbReference>
<sequence length="355" mass="40547">MDYSRTLQGLEDQTAHISEQVLVQQEQQRSGALNELQQTILQITENNKFLKCSANTDGKLLDPRTVPVQLSGCTKLAELLKAVHLEQETLDNFFRYTISNNDTQLEIRSKEDPRYVELSEELEQLESVELSGLEADIEKLDSKIIEETNKVTETNEAVNESCLSVGNVIDNCWKLLDELENLKRVHTKKVDELVPLEETHRKWKAMELDFQQQKHLKEQLSILEATKFSLEKAVDNSNSDTSANGKSSESFVTYQLLNDLWKKQFINDSEIKNLDFFPKTEKLQFQIKGMTCVVSLNSGRIIAIQLFSEETPIDQLTAAETELNSQYISTDEIPRLVQHIKTKFKEPQGVTAPLP</sequence>
<dbReference type="RefSeq" id="XP_017986481.1">
    <property type="nucleotide sequence ID" value="XM_018131631.1"/>
</dbReference>
<keyword evidence="5 7" id="KW-0539">Nucleus</keyword>
<evidence type="ECO:0000256" key="5">
    <source>
        <dbReference type="ARBA" id="ARBA00023242"/>
    </source>
</evidence>
<dbReference type="GeneID" id="28722687"/>
<evidence type="ECO:0000256" key="7">
    <source>
        <dbReference type="RuleBase" id="RU362143"/>
    </source>
</evidence>
<protein>
    <recommendedName>
        <fullName evidence="7">Spindle pole body component KRE28</fullName>
    </recommendedName>
</protein>
<evidence type="ECO:0000313" key="8">
    <source>
        <dbReference type="EMBL" id="AMD19485.1"/>
    </source>
</evidence>
<dbReference type="GO" id="GO:0005634">
    <property type="term" value="C:nucleus"/>
    <property type="evidence" value="ECO:0007669"/>
    <property type="project" value="UniProtKB-SubCell"/>
</dbReference>
<keyword evidence="3 7" id="KW-0995">Kinetochore</keyword>
<name>A0A120K1K4_9SACH</name>
<accession>A0A120K1K4</accession>
<proteinExistence type="inferred from homology"/>
<evidence type="ECO:0000256" key="3">
    <source>
        <dbReference type="ARBA" id="ARBA00022838"/>
    </source>
</evidence>
<dbReference type="Pfam" id="PF17097">
    <property type="entry name" value="Kre28"/>
    <property type="match status" value="1"/>
</dbReference>
<dbReference type="GO" id="GO:0000776">
    <property type="term" value="C:kinetochore"/>
    <property type="evidence" value="ECO:0007669"/>
    <property type="project" value="UniProtKB-KW"/>
</dbReference>
<comment type="function">
    <text evidence="7">Acts as a component of the outer kinetochore KNL1 complex that facilitates microtubule-kinetochore interactions and the spindle assembly checkpoint. Kinetochores, consisting of a centromere-associated inner segment and a microtubule-contacting outer segment, play a crucial role in chromosome segregation by mediating the physical connection between centromeric DNA and spindle microtubules. The outer kinetochore is made up of the ten-subunit KMN network, comprising the MIS12, NDC80 and KNL1 complexes, and auxiliary microtubule-associated components; together they connect the outer kinetochore with the inner kinetochore, bind microtubules, and mediate interactions with mitotic checkpoint proteins that delay anaphase until chromosomes are bioriented on the spindle.</text>
</comment>
<evidence type="ECO:0000256" key="6">
    <source>
        <dbReference type="ARBA" id="ARBA00023328"/>
    </source>
</evidence>
<evidence type="ECO:0000313" key="9">
    <source>
        <dbReference type="Proteomes" id="UP000243052"/>
    </source>
</evidence>
<reference evidence="8 9" key="1">
    <citation type="submission" date="2016-01" db="EMBL/GenBank/DDBJ databases">
        <title>Genome sequence of the yeast Holleya sinecauda.</title>
        <authorList>
            <person name="Dietrich F.S."/>
        </authorList>
    </citation>
    <scope>NUCLEOTIDE SEQUENCE [LARGE SCALE GENOMIC DNA]</scope>
    <source>
        <strain evidence="8 9">ATCC 58844</strain>
    </source>
</reference>
<evidence type="ECO:0000256" key="1">
    <source>
        <dbReference type="ARBA" id="ARBA00006965"/>
    </source>
</evidence>
<keyword evidence="4 7" id="KW-0175">Coiled coil</keyword>
<dbReference type="OrthoDB" id="4065660at2759"/>
<dbReference type="AlphaFoldDB" id="A0A120K1K4"/>
<gene>
    <name evidence="7" type="primary">KRE28</name>
    <name evidence="8" type="ORF">AW171_hschr31322</name>
</gene>
<evidence type="ECO:0000256" key="2">
    <source>
        <dbReference type="ARBA" id="ARBA00022454"/>
    </source>
</evidence>
<comment type="similarity">
    <text evidence="1 7">Belongs to the KRE28 family.</text>
</comment>
<organism evidence="8 9">
    <name type="scientific">Eremothecium sinecaudum</name>
    <dbReference type="NCBI Taxonomy" id="45286"/>
    <lineage>
        <taxon>Eukaryota</taxon>
        <taxon>Fungi</taxon>
        <taxon>Dikarya</taxon>
        <taxon>Ascomycota</taxon>
        <taxon>Saccharomycotina</taxon>
        <taxon>Saccharomycetes</taxon>
        <taxon>Saccharomycetales</taxon>
        <taxon>Saccharomycetaceae</taxon>
        <taxon>Eremothecium</taxon>
    </lineage>
</organism>
<dbReference type="Proteomes" id="UP000243052">
    <property type="component" value="Chromosome iii"/>
</dbReference>
<keyword evidence="9" id="KW-1185">Reference proteome</keyword>
<dbReference type="EMBL" id="CP014243">
    <property type="protein sequence ID" value="AMD19485.1"/>
    <property type="molecule type" value="Genomic_DNA"/>
</dbReference>
<evidence type="ECO:0000256" key="4">
    <source>
        <dbReference type="ARBA" id="ARBA00023054"/>
    </source>
</evidence>
<keyword evidence="6 7" id="KW-0137">Centromere</keyword>
<feature type="coiled-coil region" evidence="7">
    <location>
        <begin position="130"/>
        <end position="157"/>
    </location>
</feature>
<keyword evidence="2 7" id="KW-0158">Chromosome</keyword>
<dbReference type="STRING" id="45286.A0A120K1K4"/>
<comment type="subcellular location">
    <subcellularLocation>
        <location evidence="7">Nucleus</location>
    </subcellularLocation>
    <subcellularLocation>
        <location evidence="7">Chromosome</location>
        <location evidence="7">Centromere</location>
        <location evidence="7">Kinetochore</location>
    </subcellularLocation>
</comment>